<organism evidence="1 2">
    <name type="scientific">Paspalum notatum var. saurae</name>
    <dbReference type="NCBI Taxonomy" id="547442"/>
    <lineage>
        <taxon>Eukaryota</taxon>
        <taxon>Viridiplantae</taxon>
        <taxon>Streptophyta</taxon>
        <taxon>Embryophyta</taxon>
        <taxon>Tracheophyta</taxon>
        <taxon>Spermatophyta</taxon>
        <taxon>Magnoliopsida</taxon>
        <taxon>Liliopsida</taxon>
        <taxon>Poales</taxon>
        <taxon>Poaceae</taxon>
        <taxon>PACMAD clade</taxon>
        <taxon>Panicoideae</taxon>
        <taxon>Andropogonodae</taxon>
        <taxon>Paspaleae</taxon>
        <taxon>Paspalinae</taxon>
        <taxon>Paspalum</taxon>
    </lineage>
</organism>
<accession>A0AAQ3X9Q8</accession>
<evidence type="ECO:0008006" key="3">
    <source>
        <dbReference type="Google" id="ProtNLM"/>
    </source>
</evidence>
<evidence type="ECO:0000313" key="2">
    <source>
        <dbReference type="Proteomes" id="UP001341281"/>
    </source>
</evidence>
<dbReference type="Proteomes" id="UP001341281">
    <property type="component" value="Chromosome 08"/>
</dbReference>
<name>A0AAQ3X9Q8_PASNO</name>
<protein>
    <recommendedName>
        <fullName evidence="3">NB-ARC domain-containing protein</fullName>
    </recommendedName>
</protein>
<dbReference type="PANTHER" id="PTHR33377">
    <property type="entry name" value="OS10G0134700 PROTEIN-RELATED"/>
    <property type="match status" value="1"/>
</dbReference>
<keyword evidence="2" id="KW-1185">Reference proteome</keyword>
<dbReference type="AlphaFoldDB" id="A0AAQ3X9Q8"/>
<gene>
    <name evidence="1" type="ORF">U9M48_035155</name>
</gene>
<proteinExistence type="predicted"/>
<evidence type="ECO:0000313" key="1">
    <source>
        <dbReference type="EMBL" id="WVZ88662.1"/>
    </source>
</evidence>
<dbReference type="EMBL" id="CP144752">
    <property type="protein sequence ID" value="WVZ88662.1"/>
    <property type="molecule type" value="Genomic_DNA"/>
</dbReference>
<dbReference type="PANTHER" id="PTHR33377:SF103">
    <property type="entry name" value="RX N-TERMINAL DOMAIN-CONTAINING PROTEIN"/>
    <property type="match status" value="1"/>
</dbReference>
<sequence length="219" mass="24967">MLREQKHKGYYVLDKVRYLDYEEVNSISNPGECFPSLSSSRQDDKIRLTLDSVQNMWSLKSRNGANHLFLAEKGKPPGEIDLGVLPIIEQGKVGKRTLVDHVCNDIKVHGRFSQVVSFSGNKITEEKLGSLKDGGLVKHKNNRQNGGEMLVIVELDDGDVEERAWRRMFPTSRNFLPSRSRIIVTSISEKITDFGMTQAFSRCFCLEAHMLKTNLSWHR</sequence>
<reference evidence="1 2" key="1">
    <citation type="submission" date="2024-02" db="EMBL/GenBank/DDBJ databases">
        <title>High-quality chromosome-scale genome assembly of Pensacola bahiagrass (Paspalum notatum Flugge var. saurae).</title>
        <authorList>
            <person name="Vega J.M."/>
            <person name="Podio M."/>
            <person name="Orjuela J."/>
            <person name="Siena L.A."/>
            <person name="Pessino S.C."/>
            <person name="Combes M.C."/>
            <person name="Mariac C."/>
            <person name="Albertini E."/>
            <person name="Pupilli F."/>
            <person name="Ortiz J.P.A."/>
            <person name="Leblanc O."/>
        </authorList>
    </citation>
    <scope>NUCLEOTIDE SEQUENCE [LARGE SCALE GENOMIC DNA]</scope>
    <source>
        <strain evidence="1">R1</strain>
        <tissue evidence="1">Leaf</tissue>
    </source>
</reference>